<dbReference type="AlphaFoldDB" id="A0AAD4M2N8"/>
<dbReference type="Pfam" id="PF00108">
    <property type="entry name" value="Thiolase_N"/>
    <property type="match status" value="1"/>
</dbReference>
<feature type="domain" description="Thiolase C-terminal" evidence="3">
    <location>
        <begin position="267"/>
        <end position="377"/>
    </location>
</feature>
<evidence type="ECO:0000259" key="2">
    <source>
        <dbReference type="Pfam" id="PF00108"/>
    </source>
</evidence>
<dbReference type="Gene3D" id="3.40.47.10">
    <property type="match status" value="1"/>
</dbReference>
<keyword evidence="1" id="KW-0808">Transferase</keyword>
<accession>A0AAD4M2N8</accession>
<sequence>MVAERERVFIIGVGCTAFTKPKGQRQTNDMGLEAATKALLDAGITYDAVEAAFVGYVYGDSTCGQAALYQLGLTGIPITNVNNNCATGSVALFHAASLVRAGEARCALALGFERMAPGKLGENPAWPDRPNPLSPLLEAALRASPDAKRGPSMPRIFGAAAAEYFRKYGGNVEHLAKIAAKNHKHSVNNPYAQFRAGYKEAEVLASAQISNELTKFMCSPTSDGAACCIIANEAFVHAHKLENQSIELVATGLATDYPDAFAGRSAMDTVGYGMTRRLSDKVFAQAGATRDDVGVVELHDCFAANELVTYPALGLCTIEDAHRFVERGDNTYGGKYVVNPSGGLEAKGHPLGATGLAMHFSITMQLRNWAGAMQAPGLFDLPDPRGKYGLVHNLGLGGAAVISLLRRPEFYREIGLDGRDRLGYNHAHELRPITRTDVDKVQAKNNSEGLLQLAKL</sequence>
<dbReference type="Pfam" id="PF22691">
    <property type="entry name" value="Thiolase_C_1"/>
    <property type="match status" value="1"/>
</dbReference>
<dbReference type="EMBL" id="WTXG01000036">
    <property type="protein sequence ID" value="KAI0297502.1"/>
    <property type="molecule type" value="Genomic_DNA"/>
</dbReference>
<dbReference type="InterPro" id="IPR020616">
    <property type="entry name" value="Thiolase_N"/>
</dbReference>
<dbReference type="InterPro" id="IPR020615">
    <property type="entry name" value="Thiolase_acyl_enz_int_AS"/>
</dbReference>
<name>A0AAD4M2N8_9AGAM</name>
<evidence type="ECO:0000313" key="4">
    <source>
        <dbReference type="EMBL" id="KAI0297502.1"/>
    </source>
</evidence>
<dbReference type="GO" id="GO:0016747">
    <property type="term" value="F:acyltransferase activity, transferring groups other than amino-acyl groups"/>
    <property type="evidence" value="ECO:0007669"/>
    <property type="project" value="InterPro"/>
</dbReference>
<dbReference type="PANTHER" id="PTHR42870">
    <property type="entry name" value="ACETYL-COA C-ACETYLTRANSFERASE"/>
    <property type="match status" value="1"/>
</dbReference>
<evidence type="ECO:0000259" key="3">
    <source>
        <dbReference type="Pfam" id="PF22691"/>
    </source>
</evidence>
<evidence type="ECO:0000313" key="5">
    <source>
        <dbReference type="Proteomes" id="UP001203297"/>
    </source>
</evidence>
<comment type="caution">
    <text evidence="4">The sequence shown here is derived from an EMBL/GenBank/DDBJ whole genome shotgun (WGS) entry which is preliminary data.</text>
</comment>
<keyword evidence="5" id="KW-1185">Reference proteome</keyword>
<evidence type="ECO:0000256" key="1">
    <source>
        <dbReference type="ARBA" id="ARBA00022679"/>
    </source>
</evidence>
<organism evidence="4 5">
    <name type="scientific">Multifurca ochricompacta</name>
    <dbReference type="NCBI Taxonomy" id="376703"/>
    <lineage>
        <taxon>Eukaryota</taxon>
        <taxon>Fungi</taxon>
        <taxon>Dikarya</taxon>
        <taxon>Basidiomycota</taxon>
        <taxon>Agaricomycotina</taxon>
        <taxon>Agaricomycetes</taxon>
        <taxon>Russulales</taxon>
        <taxon>Russulaceae</taxon>
        <taxon>Multifurca</taxon>
    </lineage>
</organism>
<feature type="domain" description="Thiolase N-terminal" evidence="2">
    <location>
        <begin position="8"/>
        <end position="195"/>
    </location>
</feature>
<dbReference type="SUPFAM" id="SSF53901">
    <property type="entry name" value="Thiolase-like"/>
    <property type="match status" value="2"/>
</dbReference>
<dbReference type="CDD" id="cd00829">
    <property type="entry name" value="SCP-x_thiolase"/>
    <property type="match status" value="1"/>
</dbReference>
<dbReference type="InterPro" id="IPR016039">
    <property type="entry name" value="Thiolase-like"/>
</dbReference>
<dbReference type="NCBIfam" id="NF006102">
    <property type="entry name" value="PRK08256.1"/>
    <property type="match status" value="1"/>
</dbReference>
<dbReference type="PROSITE" id="PS00098">
    <property type="entry name" value="THIOLASE_1"/>
    <property type="match status" value="1"/>
</dbReference>
<proteinExistence type="predicted"/>
<gene>
    <name evidence="4" type="ORF">B0F90DRAFT_1634191</name>
</gene>
<protein>
    <submittedName>
        <fullName evidence="4">Thiolase-like protein</fullName>
    </submittedName>
</protein>
<dbReference type="PANTHER" id="PTHR42870:SF1">
    <property type="entry name" value="NON-SPECIFIC LIPID-TRANSFER PROTEIN-LIKE 2"/>
    <property type="match status" value="1"/>
</dbReference>
<dbReference type="Proteomes" id="UP001203297">
    <property type="component" value="Unassembled WGS sequence"/>
</dbReference>
<dbReference type="InterPro" id="IPR055140">
    <property type="entry name" value="Thiolase_C_2"/>
</dbReference>
<reference evidence="4" key="1">
    <citation type="journal article" date="2022" name="New Phytol.">
        <title>Evolutionary transition to the ectomycorrhizal habit in the genomes of a hyperdiverse lineage of mushroom-forming fungi.</title>
        <authorList>
            <person name="Looney B."/>
            <person name="Miyauchi S."/>
            <person name="Morin E."/>
            <person name="Drula E."/>
            <person name="Courty P.E."/>
            <person name="Kohler A."/>
            <person name="Kuo A."/>
            <person name="LaButti K."/>
            <person name="Pangilinan J."/>
            <person name="Lipzen A."/>
            <person name="Riley R."/>
            <person name="Andreopoulos W."/>
            <person name="He G."/>
            <person name="Johnson J."/>
            <person name="Nolan M."/>
            <person name="Tritt A."/>
            <person name="Barry K.W."/>
            <person name="Grigoriev I.V."/>
            <person name="Nagy L.G."/>
            <person name="Hibbett D."/>
            <person name="Henrissat B."/>
            <person name="Matheny P.B."/>
            <person name="Labbe J."/>
            <person name="Martin F.M."/>
        </authorList>
    </citation>
    <scope>NUCLEOTIDE SEQUENCE</scope>
    <source>
        <strain evidence="4">BPL690</strain>
    </source>
</reference>